<accession>F3KJK5</accession>
<reference evidence="1" key="1">
    <citation type="journal article" date="2011" name="PLoS ONE">
        <title>Genome of a low-salinity ammonia-oxidizing archaeon determined by single-cell and metagenomic analysis.</title>
        <authorList>
            <person name="Blainey P.C."/>
            <person name="Mosier A.C."/>
            <person name="Potanina A."/>
            <person name="Francis C.A."/>
            <person name="Quake S.R."/>
        </authorList>
    </citation>
    <scope>NUCLEOTIDE SEQUENCE [LARGE SCALE GENOMIC DNA]</scope>
    <source>
        <strain evidence="1">SFB1</strain>
    </source>
</reference>
<dbReference type="EMBL" id="AEGP01000029">
    <property type="protein sequence ID" value="EGG42482.1"/>
    <property type="molecule type" value="Genomic_DNA"/>
</dbReference>
<proteinExistence type="predicted"/>
<protein>
    <submittedName>
        <fullName evidence="1">Uncharacterized protein</fullName>
    </submittedName>
</protein>
<comment type="caution">
    <text evidence="1">The sequence shown here is derived from an EMBL/GenBank/DDBJ whole genome shotgun (WGS) entry which is preliminary data.</text>
</comment>
<dbReference type="HOGENOM" id="CLU_2893060_0_0_2"/>
<organism evidence="1">
    <name type="scientific">Candidatus Nitrosarchaeum limnium SFB1</name>
    <dbReference type="NCBI Taxonomy" id="886738"/>
    <lineage>
        <taxon>Archaea</taxon>
        <taxon>Nitrososphaerota</taxon>
        <taxon>Nitrososphaeria</taxon>
        <taxon>Nitrosopumilales</taxon>
        <taxon>Nitrosopumilaceae</taxon>
        <taxon>Nitrosarchaeum</taxon>
    </lineage>
</organism>
<evidence type="ECO:0000313" key="1">
    <source>
        <dbReference type="EMBL" id="EGG42482.1"/>
    </source>
</evidence>
<sequence>MCSNHQSKIGVYDILNKSQKETTVNKNIQIDLHIHLAAHLLHVSDTVLLFGWTNQTSLGNNL</sequence>
<dbReference type="AlphaFoldDB" id="F3KJK5"/>
<dbReference type="Proteomes" id="UP000004348">
    <property type="component" value="Chromosome"/>
</dbReference>
<name>F3KJK5_9ARCH</name>
<dbReference type="STRING" id="886738.Nlim_0663"/>
<gene>
    <name evidence="1" type="ORF">Nlim_0663</name>
</gene>